<dbReference type="EMBL" id="QRDX01000001">
    <property type="protein sequence ID" value="RED50708.1"/>
    <property type="molecule type" value="Genomic_DNA"/>
</dbReference>
<evidence type="ECO:0000313" key="2">
    <source>
        <dbReference type="EMBL" id="RED50708.1"/>
    </source>
</evidence>
<name>A0A3D9HMM1_9FLAO</name>
<gene>
    <name evidence="2" type="ORF">DFQ02_101745</name>
</gene>
<reference evidence="2 3" key="1">
    <citation type="submission" date="2018-07" db="EMBL/GenBank/DDBJ databases">
        <title>Genomic Encyclopedia of Type Strains, Phase III (KMG-III): the genomes of soil and plant-associated and newly described type strains.</title>
        <authorList>
            <person name="Whitman W."/>
        </authorList>
    </citation>
    <scope>NUCLEOTIDE SEQUENCE [LARGE SCALE GENOMIC DNA]</scope>
    <source>
        <strain evidence="2 3">CECT 8487</strain>
    </source>
</reference>
<sequence>MFFFTFAKPMTTRKRRILTLVLIAFVGVLSFAQKDGQPPPPPTAGPSPPGLTIGVSTFFLLGLALLLGIKKLLKNAKAKL</sequence>
<accession>A0A3D9HMM1</accession>
<proteinExistence type="predicted"/>
<dbReference type="AlphaFoldDB" id="A0A3D9HMM1"/>
<organism evidence="2 3">
    <name type="scientific">Seonamhaeicola aphaedonensis</name>
    <dbReference type="NCBI Taxonomy" id="1461338"/>
    <lineage>
        <taxon>Bacteria</taxon>
        <taxon>Pseudomonadati</taxon>
        <taxon>Bacteroidota</taxon>
        <taxon>Flavobacteriia</taxon>
        <taxon>Flavobacteriales</taxon>
        <taxon>Flavobacteriaceae</taxon>
    </lineage>
</organism>
<keyword evidence="3" id="KW-1185">Reference proteome</keyword>
<protein>
    <submittedName>
        <fullName evidence="2">Uncharacterized protein</fullName>
    </submittedName>
</protein>
<evidence type="ECO:0000256" key="1">
    <source>
        <dbReference type="SAM" id="Phobius"/>
    </source>
</evidence>
<keyword evidence="1" id="KW-1133">Transmembrane helix</keyword>
<dbReference type="Proteomes" id="UP000256629">
    <property type="component" value="Unassembled WGS sequence"/>
</dbReference>
<evidence type="ECO:0000313" key="3">
    <source>
        <dbReference type="Proteomes" id="UP000256629"/>
    </source>
</evidence>
<keyword evidence="1" id="KW-0472">Membrane</keyword>
<keyword evidence="1" id="KW-0812">Transmembrane</keyword>
<feature type="transmembrane region" description="Helical" evidence="1">
    <location>
        <begin position="48"/>
        <end position="69"/>
    </location>
</feature>
<comment type="caution">
    <text evidence="2">The sequence shown here is derived from an EMBL/GenBank/DDBJ whole genome shotgun (WGS) entry which is preliminary data.</text>
</comment>